<dbReference type="FunFam" id="3.40.50.970:FF:000004">
    <property type="entry name" value="Transketolase"/>
    <property type="match status" value="1"/>
</dbReference>
<evidence type="ECO:0000256" key="18">
    <source>
        <dbReference type="PIRSR" id="PIRSR605478-5"/>
    </source>
</evidence>
<feature type="active site" description="Proton donor" evidence="14">
    <location>
        <position position="412"/>
    </location>
</feature>
<feature type="binding site" evidence="15">
    <location>
        <position position="462"/>
    </location>
    <ligand>
        <name>substrate</name>
    </ligand>
</feature>
<evidence type="ECO:0000256" key="8">
    <source>
        <dbReference type="ARBA" id="ARBA00022723"/>
    </source>
</evidence>
<evidence type="ECO:0000256" key="19">
    <source>
        <dbReference type="RuleBase" id="RU004996"/>
    </source>
</evidence>
<comment type="cofactor">
    <cofactor evidence="3">
        <name>Co(2+)</name>
        <dbReference type="ChEBI" id="CHEBI:48828"/>
    </cofactor>
</comment>
<feature type="binding site" evidence="16">
    <location>
        <begin position="117"/>
        <end position="119"/>
    </location>
    <ligand>
        <name>thiamine diphosphate</name>
        <dbReference type="ChEBI" id="CHEBI:58937"/>
    </ligand>
</feature>
<evidence type="ECO:0000256" key="11">
    <source>
        <dbReference type="ARBA" id="ARBA00023052"/>
    </source>
</evidence>
<keyword evidence="23" id="KW-1185">Reference proteome</keyword>
<evidence type="ECO:0000313" key="23">
    <source>
        <dbReference type="Proteomes" id="UP000009011"/>
    </source>
</evidence>
<feature type="binding site" evidence="15">
    <location>
        <position position="521"/>
    </location>
    <ligand>
        <name>substrate</name>
    </ligand>
</feature>
<feature type="binding site" evidence="15">
    <location>
        <position position="29"/>
    </location>
    <ligand>
        <name>substrate</name>
    </ligand>
</feature>
<feature type="binding site" evidence="15">
    <location>
        <position position="264"/>
    </location>
    <ligand>
        <name>substrate</name>
    </ligand>
</feature>
<comment type="catalytic activity">
    <reaction evidence="12 19">
        <text>D-sedoheptulose 7-phosphate + D-glyceraldehyde 3-phosphate = aldehydo-D-ribose 5-phosphate + D-xylulose 5-phosphate</text>
        <dbReference type="Rhea" id="RHEA:10508"/>
        <dbReference type="ChEBI" id="CHEBI:57483"/>
        <dbReference type="ChEBI" id="CHEBI:57737"/>
        <dbReference type="ChEBI" id="CHEBI:58273"/>
        <dbReference type="ChEBI" id="CHEBI:59776"/>
        <dbReference type="EC" id="2.2.1.1"/>
    </reaction>
</comment>
<dbReference type="Pfam" id="PF22613">
    <property type="entry name" value="Transketolase_C_1"/>
    <property type="match status" value="1"/>
</dbReference>
<name>I6ZU76_MELRP</name>
<feature type="binding site" evidence="17">
    <location>
        <position position="191"/>
    </location>
    <ligand>
        <name>Mg(2+)</name>
        <dbReference type="ChEBI" id="CHEBI:18420"/>
    </ligand>
</feature>
<dbReference type="PROSITE" id="PS00802">
    <property type="entry name" value="TRANSKETOLASE_2"/>
    <property type="match status" value="1"/>
</dbReference>
<keyword evidence="10 17" id="KW-0460">Magnesium</keyword>
<comment type="subunit">
    <text evidence="5 19">Homodimer.</text>
</comment>
<dbReference type="InterPro" id="IPR029061">
    <property type="entry name" value="THDP-binding"/>
</dbReference>
<evidence type="ECO:0000256" key="17">
    <source>
        <dbReference type="PIRSR" id="PIRSR605478-4"/>
    </source>
</evidence>
<dbReference type="Proteomes" id="UP000009011">
    <property type="component" value="Chromosome"/>
</dbReference>
<reference evidence="22 23" key="1">
    <citation type="journal article" date="2013" name="PLoS ONE">
        <title>Genomic analysis of Melioribacter roseus, facultatively anaerobic organotrophic bacterium representing a novel deep lineage within Bacteriodetes/Chlorobi group.</title>
        <authorList>
            <person name="Kadnikov V.V."/>
            <person name="Mardanov A.V."/>
            <person name="Podosokorskaya O.A."/>
            <person name="Gavrilov S.N."/>
            <person name="Kublanov I.V."/>
            <person name="Beletsky A.V."/>
            <person name="Bonch-Osmolovskaya E.A."/>
            <person name="Ravin N.V."/>
        </authorList>
    </citation>
    <scope>NUCLEOTIDE SEQUENCE [LARGE SCALE GENOMIC DNA]</scope>
    <source>
        <strain evidence="23">JCM 17771 / P3M-2</strain>
    </source>
</reference>
<feature type="binding site" evidence="15">
    <location>
        <position position="358"/>
    </location>
    <ligand>
        <name>substrate</name>
    </ligand>
</feature>
<feature type="coiled-coil region" evidence="20">
    <location>
        <begin position="295"/>
        <end position="322"/>
    </location>
</feature>
<evidence type="ECO:0000256" key="14">
    <source>
        <dbReference type="PIRSR" id="PIRSR605478-1"/>
    </source>
</evidence>
<dbReference type="SUPFAM" id="SSF52518">
    <property type="entry name" value="Thiamin diphosphate-binding fold (THDP-binding)"/>
    <property type="match status" value="2"/>
</dbReference>
<dbReference type="InterPro" id="IPR005474">
    <property type="entry name" value="Transketolase_N"/>
</dbReference>
<feature type="binding site" evidence="16">
    <location>
        <position position="69"/>
    </location>
    <ligand>
        <name>thiamine diphosphate</name>
        <dbReference type="ChEBI" id="CHEBI:58937"/>
    </ligand>
</feature>
<dbReference type="NCBIfam" id="TIGR00232">
    <property type="entry name" value="tktlase_bact"/>
    <property type="match status" value="1"/>
</dbReference>
<feature type="binding site" evidence="16">
    <location>
        <position position="189"/>
    </location>
    <ligand>
        <name>thiamine diphosphate</name>
        <dbReference type="ChEBI" id="CHEBI:58937"/>
    </ligand>
</feature>
<proteinExistence type="inferred from homology"/>
<comment type="similarity">
    <text evidence="4 19">Belongs to the transketolase family.</text>
</comment>
<dbReference type="InterPro" id="IPR055152">
    <property type="entry name" value="Transketolase-like_C_2"/>
</dbReference>
<evidence type="ECO:0000256" key="6">
    <source>
        <dbReference type="ARBA" id="ARBA00013152"/>
    </source>
</evidence>
<comment type="function">
    <text evidence="19">Catalyzes the transfer of a two-carbon ketol group from a ketose donor to an aldose acceptor, via a covalent intermediate with the cofactor thiamine pyrophosphate.</text>
</comment>
<dbReference type="SUPFAM" id="SSF52922">
    <property type="entry name" value="TK C-terminal domain-like"/>
    <property type="match status" value="1"/>
</dbReference>
<dbReference type="GO" id="GO:0006098">
    <property type="term" value="P:pentose-phosphate shunt"/>
    <property type="evidence" value="ECO:0007669"/>
    <property type="project" value="TreeGrafter"/>
</dbReference>
<comment type="cofactor">
    <cofactor evidence="2">
        <name>Mn(2+)</name>
        <dbReference type="ChEBI" id="CHEBI:29035"/>
    </cofactor>
</comment>
<dbReference type="HOGENOM" id="CLU_009227_0_0_10"/>
<dbReference type="InterPro" id="IPR005475">
    <property type="entry name" value="Transketolase-like_Pyr-bd"/>
</dbReference>
<evidence type="ECO:0000256" key="4">
    <source>
        <dbReference type="ARBA" id="ARBA00007131"/>
    </source>
</evidence>
<evidence type="ECO:0000256" key="3">
    <source>
        <dbReference type="ARBA" id="ARBA00001941"/>
    </source>
</evidence>
<feature type="site" description="Important for catalytic activity" evidence="18">
    <location>
        <position position="264"/>
    </location>
</feature>
<dbReference type="OrthoDB" id="8732661at2"/>
<protein>
    <recommendedName>
        <fullName evidence="6 13">Transketolase</fullName>
        <ecNumber evidence="6 13">2.2.1.1</ecNumber>
    </recommendedName>
</protein>
<keyword evidence="9 19" id="KW-0106">Calcium</keyword>
<dbReference type="SMART" id="SM00861">
    <property type="entry name" value="Transket_pyr"/>
    <property type="match status" value="1"/>
</dbReference>
<keyword evidence="7 19" id="KW-0808">Transferase</keyword>
<dbReference type="Pfam" id="PF00456">
    <property type="entry name" value="Transketolase_N"/>
    <property type="match status" value="1"/>
</dbReference>
<dbReference type="RefSeq" id="WP_014856994.1">
    <property type="nucleotide sequence ID" value="NC_018178.1"/>
</dbReference>
<comment type="cofactor">
    <cofactor evidence="1">
        <name>Ca(2+)</name>
        <dbReference type="ChEBI" id="CHEBI:29108"/>
    </cofactor>
</comment>
<feature type="binding site" evidence="15">
    <location>
        <position position="474"/>
    </location>
    <ligand>
        <name>substrate</name>
    </ligand>
</feature>
<keyword evidence="20" id="KW-0175">Coiled coil</keyword>
<keyword evidence="11 16" id="KW-0786">Thiamine pyrophosphate</keyword>
<organism evidence="22 23">
    <name type="scientific">Melioribacter roseus (strain DSM 23840 / JCM 17771 / VKM B-2668 / P3M-2)</name>
    <dbReference type="NCBI Taxonomy" id="1191523"/>
    <lineage>
        <taxon>Bacteria</taxon>
        <taxon>Pseudomonadati</taxon>
        <taxon>Ignavibacteriota</taxon>
        <taxon>Ignavibacteria</taxon>
        <taxon>Ignavibacteriales</taxon>
        <taxon>Melioribacteraceae</taxon>
        <taxon>Melioribacter</taxon>
    </lineage>
</organism>
<comment type="cofactor">
    <cofactor evidence="16">
        <name>thiamine diphosphate</name>
        <dbReference type="ChEBI" id="CHEBI:58937"/>
    </cofactor>
    <text evidence="16">Binds 1 thiamine pyrophosphate per subunit. During the reaction, the substrate forms a covalent intermediate with the cofactor.</text>
</comment>
<dbReference type="GO" id="GO:0046872">
    <property type="term" value="F:metal ion binding"/>
    <property type="evidence" value="ECO:0007669"/>
    <property type="project" value="UniProtKB-KW"/>
</dbReference>
<feature type="site" description="Important for catalytic activity" evidence="18">
    <location>
        <position position="29"/>
    </location>
</feature>
<dbReference type="Pfam" id="PF02779">
    <property type="entry name" value="Transket_pyr"/>
    <property type="match status" value="1"/>
</dbReference>
<feature type="binding site" evidence="15">
    <location>
        <position position="385"/>
    </location>
    <ligand>
        <name>substrate</name>
    </ligand>
</feature>
<comment type="cofactor">
    <cofactor evidence="17">
        <name>Mg(2+)</name>
        <dbReference type="ChEBI" id="CHEBI:18420"/>
    </cofactor>
    <text evidence="17">Binds 1 Mg(2+) ion per subunit. Can also utilize other divalent metal cations, such as Ca(2+), Mn(2+) and Co(2+).</text>
</comment>
<dbReference type="InterPro" id="IPR049557">
    <property type="entry name" value="Transketolase_CS"/>
</dbReference>
<evidence type="ECO:0000256" key="9">
    <source>
        <dbReference type="ARBA" id="ARBA00022837"/>
    </source>
</evidence>
<evidence type="ECO:0000256" key="20">
    <source>
        <dbReference type="SAM" id="Coils"/>
    </source>
</evidence>
<dbReference type="FunFam" id="3.40.50.970:FF:000045">
    <property type="entry name" value="Transketolase"/>
    <property type="match status" value="1"/>
</dbReference>
<dbReference type="PROSITE" id="PS00801">
    <property type="entry name" value="TRANSKETOLASE_1"/>
    <property type="match status" value="1"/>
</dbReference>
<dbReference type="GO" id="GO:0005829">
    <property type="term" value="C:cytosol"/>
    <property type="evidence" value="ECO:0007669"/>
    <property type="project" value="TreeGrafter"/>
</dbReference>
<feature type="binding site" evidence="17">
    <location>
        <position position="189"/>
    </location>
    <ligand>
        <name>Mg(2+)</name>
        <dbReference type="ChEBI" id="CHEBI:18420"/>
    </ligand>
</feature>
<evidence type="ECO:0000256" key="12">
    <source>
        <dbReference type="ARBA" id="ARBA00049473"/>
    </source>
</evidence>
<dbReference type="EC" id="2.2.1.1" evidence="6 13"/>
<gene>
    <name evidence="22" type="ordered locus">MROS_2334</name>
</gene>
<dbReference type="EMBL" id="CP003557">
    <property type="protein sequence ID" value="AFN75564.1"/>
    <property type="molecule type" value="Genomic_DNA"/>
</dbReference>
<dbReference type="PANTHER" id="PTHR43522">
    <property type="entry name" value="TRANSKETOLASE"/>
    <property type="match status" value="1"/>
</dbReference>
<dbReference type="AlphaFoldDB" id="I6ZU76"/>
<dbReference type="STRING" id="1191523.MROS_2334"/>
<keyword evidence="8 17" id="KW-0479">Metal-binding</keyword>
<feature type="binding site" evidence="17">
    <location>
        <position position="159"/>
    </location>
    <ligand>
        <name>Mg(2+)</name>
        <dbReference type="ChEBI" id="CHEBI:18420"/>
    </ligand>
</feature>
<dbReference type="eggNOG" id="COG0021">
    <property type="taxonomic scope" value="Bacteria"/>
</dbReference>
<feature type="domain" description="Transketolase-like pyrimidine-binding" evidence="21">
    <location>
        <begin position="355"/>
        <end position="527"/>
    </location>
</feature>
<dbReference type="InterPro" id="IPR009014">
    <property type="entry name" value="Transketo_C/PFOR_II"/>
</dbReference>
<evidence type="ECO:0000259" key="21">
    <source>
        <dbReference type="SMART" id="SM00861"/>
    </source>
</evidence>
<evidence type="ECO:0000313" key="22">
    <source>
        <dbReference type="EMBL" id="AFN75564.1"/>
    </source>
</evidence>
<dbReference type="PATRIC" id="fig|1191523.3.peg.2464"/>
<dbReference type="GO" id="GO:0004802">
    <property type="term" value="F:transketolase activity"/>
    <property type="evidence" value="ECO:0007669"/>
    <property type="project" value="UniProtKB-UniRule"/>
</dbReference>
<feature type="binding site" evidence="16">
    <location>
        <position position="160"/>
    </location>
    <ligand>
        <name>thiamine diphosphate</name>
        <dbReference type="ChEBI" id="CHEBI:58937"/>
    </ligand>
</feature>
<dbReference type="PANTHER" id="PTHR43522:SF2">
    <property type="entry name" value="TRANSKETOLASE 1-RELATED"/>
    <property type="match status" value="1"/>
</dbReference>
<feature type="binding site" evidence="16">
    <location>
        <position position="438"/>
    </location>
    <ligand>
        <name>thiamine diphosphate</name>
        <dbReference type="ChEBI" id="CHEBI:58937"/>
    </ligand>
</feature>
<dbReference type="Gene3D" id="3.40.50.920">
    <property type="match status" value="1"/>
</dbReference>
<evidence type="ECO:0000256" key="16">
    <source>
        <dbReference type="PIRSR" id="PIRSR605478-3"/>
    </source>
</evidence>
<evidence type="ECO:0000256" key="1">
    <source>
        <dbReference type="ARBA" id="ARBA00001913"/>
    </source>
</evidence>
<dbReference type="Gene3D" id="3.40.50.970">
    <property type="match status" value="2"/>
</dbReference>
<evidence type="ECO:0000256" key="7">
    <source>
        <dbReference type="ARBA" id="ARBA00022679"/>
    </source>
</evidence>
<comment type="cofactor">
    <cofactor evidence="19">
        <name>Mg(2+)</name>
        <dbReference type="ChEBI" id="CHEBI:18420"/>
    </cofactor>
    <cofactor evidence="19">
        <name>Ca(2+)</name>
        <dbReference type="ChEBI" id="CHEBI:29108"/>
    </cofactor>
    <cofactor evidence="19">
        <name>Mn(2+)</name>
        <dbReference type="ChEBI" id="CHEBI:29035"/>
    </cofactor>
    <cofactor evidence="19">
        <name>Co(2+)</name>
        <dbReference type="ChEBI" id="CHEBI:48828"/>
    </cofactor>
    <text evidence="19">Binds 1 Mg(2+) ion per subunit. Can also utilize other divalent metal cations, such as Ca(2+), Mn(2+) and Co(2+).</text>
</comment>
<accession>I6ZU76</accession>
<dbReference type="CDD" id="cd07033">
    <property type="entry name" value="TPP_PYR_DXS_TK_like"/>
    <property type="match status" value="1"/>
</dbReference>
<feature type="binding site" evidence="15">
    <location>
        <position position="470"/>
    </location>
    <ligand>
        <name>substrate</name>
    </ligand>
</feature>
<dbReference type="KEGG" id="mro:MROS_2334"/>
<dbReference type="InterPro" id="IPR033247">
    <property type="entry name" value="Transketolase_fam"/>
</dbReference>
<evidence type="ECO:0000256" key="15">
    <source>
        <dbReference type="PIRSR" id="PIRSR605478-2"/>
    </source>
</evidence>
<dbReference type="InterPro" id="IPR020826">
    <property type="entry name" value="Transketolase_BS"/>
</dbReference>
<evidence type="ECO:0000256" key="10">
    <source>
        <dbReference type="ARBA" id="ARBA00022842"/>
    </source>
</evidence>
<dbReference type="InterPro" id="IPR005478">
    <property type="entry name" value="Transketolase_bac-like"/>
</dbReference>
<dbReference type="CDD" id="cd02012">
    <property type="entry name" value="TPP_TK"/>
    <property type="match status" value="1"/>
</dbReference>
<sequence length="665" mass="73863">MQNNDVKKLAANTIRILAAEGVQKANSGHPGMPMGMADVAMVLWTEFLKHNPDDPKWHNRDRFVLSAGHGSMLIYTLLYLSGYDITLDELKSFRQWGSRTAGHPEYGLLPGIETTTGPLGQGFGNGIGMAIAAKMTAARFNDDKNQLFGKHFIYAIVSDGDLMEGVSHEAASIAGHLKLGNIIYFYDDNNITIEGDTSITFSEDIEKRFESYGWQVLKTDAYNHDEIRNAINKAQQETEKPTIIITKSHIGFGSPNKVDTAEVHGSPLGEEELIETKKNLGWPLDKEFYVPEDVKKLFDDRKAELKKEYDNWQKNFEEWKKSNPEKADEFNKYITNWLPENIEEELLNAAPKEPGATRSLSGKVIQKIARLVPNFVGGSADLAPSTNTYMKEFDAVAPGKFEGKNFHFGIREHGMGAILNGMALYGGFRPFGATFFVFSDYMRPTIRLAALMEIPVTYVFTHDSIFVGEDGPTHQPVEHLAVLRAIPNVTVFRPADGVETAMAWSFALKHKEGPVALVLTRQKIEAFERRSDFEPKEVLKGAYIVSKEKGDKPDLVIAASGSEVPVAAEAAKLLSDAYSVRVVSIPSKELFVKQSDDYKKSIFPENAPVVVIEAASMMGWGDLFRQKLLTIGMERFGASGPYKTLAEKFGFTGPQVAAKIKEWLG</sequence>
<evidence type="ECO:0000256" key="13">
    <source>
        <dbReference type="NCBIfam" id="TIGR00232"/>
    </source>
</evidence>
<feature type="binding site" evidence="16">
    <location>
        <position position="264"/>
    </location>
    <ligand>
        <name>thiamine diphosphate</name>
        <dbReference type="ChEBI" id="CHEBI:58937"/>
    </ligand>
</feature>
<evidence type="ECO:0000256" key="5">
    <source>
        <dbReference type="ARBA" id="ARBA00011738"/>
    </source>
</evidence>
<evidence type="ECO:0000256" key="2">
    <source>
        <dbReference type="ARBA" id="ARBA00001936"/>
    </source>
</evidence>